<evidence type="ECO:0000313" key="3">
    <source>
        <dbReference type="EMBL" id="NML28825.1"/>
    </source>
</evidence>
<feature type="domain" description="H repeat-associated protein N-terminal" evidence="1">
    <location>
        <begin position="11"/>
        <end position="55"/>
    </location>
</feature>
<name>A0A848GDD2_9RHOO</name>
<protein>
    <submittedName>
        <fullName evidence="3">Transposase family protein</fullName>
    </submittedName>
</protein>
<dbReference type="InterPro" id="IPR032806">
    <property type="entry name" value="YbfD_N"/>
</dbReference>
<evidence type="ECO:0000313" key="2">
    <source>
        <dbReference type="EMBL" id="NML25644.1"/>
    </source>
</evidence>
<dbReference type="AlphaFoldDB" id="A0A848GDD2"/>
<gene>
    <name evidence="2" type="ORF">HHL15_07805</name>
    <name evidence="3" type="ORF">HHL15_24025</name>
</gene>
<dbReference type="EMBL" id="JABBGA010000005">
    <property type="protein sequence ID" value="NML25644.1"/>
    <property type="molecule type" value="Genomic_DNA"/>
</dbReference>
<evidence type="ECO:0000259" key="1">
    <source>
        <dbReference type="Pfam" id="PF13808"/>
    </source>
</evidence>
<sequence length="58" mass="6562">METGKLIDMVEVFEGLEDWRNAQQTRHPLSELLTVAVCAVLSGADDFEDISQWGRIKL</sequence>
<dbReference type="Pfam" id="PF13808">
    <property type="entry name" value="DDE_Tnp_1_assoc"/>
    <property type="match status" value="1"/>
</dbReference>
<comment type="caution">
    <text evidence="3">The sequence shown here is derived from an EMBL/GenBank/DDBJ whole genome shotgun (WGS) entry which is preliminary data.</text>
</comment>
<organism evidence="3 4">
    <name type="scientific">Zoogloea dura</name>
    <dbReference type="NCBI Taxonomy" id="2728840"/>
    <lineage>
        <taxon>Bacteria</taxon>
        <taxon>Pseudomonadati</taxon>
        <taxon>Pseudomonadota</taxon>
        <taxon>Betaproteobacteria</taxon>
        <taxon>Rhodocyclales</taxon>
        <taxon>Zoogloeaceae</taxon>
        <taxon>Zoogloea</taxon>
    </lineage>
</organism>
<feature type="non-terminal residue" evidence="3">
    <location>
        <position position="58"/>
    </location>
</feature>
<keyword evidence="4" id="KW-1185">Reference proteome</keyword>
<proteinExistence type="predicted"/>
<dbReference type="Proteomes" id="UP000580043">
    <property type="component" value="Unassembled WGS sequence"/>
</dbReference>
<reference evidence="3 4" key="1">
    <citation type="submission" date="2020-04" db="EMBL/GenBank/DDBJ databases">
        <title>Zoogloea sp. G-4-1-14 isolated from soil.</title>
        <authorList>
            <person name="Dahal R.H."/>
        </authorList>
    </citation>
    <scope>NUCLEOTIDE SEQUENCE [LARGE SCALE GENOMIC DNA]</scope>
    <source>
        <strain evidence="3 4">G-4-1-14</strain>
    </source>
</reference>
<accession>A0A848GDD2</accession>
<dbReference type="EMBL" id="JABBGA010000037">
    <property type="protein sequence ID" value="NML28825.1"/>
    <property type="molecule type" value="Genomic_DNA"/>
</dbReference>
<dbReference type="RefSeq" id="WP_169145293.1">
    <property type="nucleotide sequence ID" value="NZ_JABBGA010000005.1"/>
</dbReference>
<evidence type="ECO:0000313" key="4">
    <source>
        <dbReference type="Proteomes" id="UP000580043"/>
    </source>
</evidence>